<evidence type="ECO:0000256" key="1">
    <source>
        <dbReference type="ARBA" id="ARBA00022598"/>
    </source>
</evidence>
<protein>
    <submittedName>
        <fullName evidence="3">Biotin--[acetyl-CoA-carboxylase] ligase</fullName>
        <ecNumber evidence="3">6.3.4.15</ecNumber>
    </submittedName>
</protein>
<evidence type="ECO:0000259" key="2">
    <source>
        <dbReference type="PROSITE" id="PS51733"/>
    </source>
</evidence>
<accession>A0A4R4K1H3</accession>
<organism evidence="3 4">
    <name type="scientific">Arundinibacter roseus</name>
    <dbReference type="NCBI Taxonomy" id="2070510"/>
    <lineage>
        <taxon>Bacteria</taxon>
        <taxon>Pseudomonadati</taxon>
        <taxon>Bacteroidota</taxon>
        <taxon>Cytophagia</taxon>
        <taxon>Cytophagales</taxon>
        <taxon>Spirosomataceae</taxon>
        <taxon>Arundinibacter</taxon>
    </lineage>
</organism>
<dbReference type="NCBIfam" id="TIGR00121">
    <property type="entry name" value="birA_ligase"/>
    <property type="match status" value="1"/>
</dbReference>
<dbReference type="Proteomes" id="UP000295706">
    <property type="component" value="Unassembled WGS sequence"/>
</dbReference>
<evidence type="ECO:0000313" key="4">
    <source>
        <dbReference type="Proteomes" id="UP000295706"/>
    </source>
</evidence>
<dbReference type="EC" id="6.3.4.15" evidence="3"/>
<dbReference type="InterPro" id="IPR004408">
    <property type="entry name" value="Biotin_CoA_COase_ligase"/>
</dbReference>
<name>A0A4R4K1H3_9BACT</name>
<gene>
    <name evidence="3" type="ORF">EZE20_19980</name>
</gene>
<dbReference type="EMBL" id="SMJU01000015">
    <property type="protein sequence ID" value="TDB61147.1"/>
    <property type="molecule type" value="Genomic_DNA"/>
</dbReference>
<dbReference type="CDD" id="cd16442">
    <property type="entry name" value="BPL"/>
    <property type="match status" value="1"/>
</dbReference>
<sequence length="315" mass="35219">MQFPALSFRSFLSLQAGRGLVKILLYFCVVSCVLFTGESPNCSWHSLALIKVKNKSKKVYDSCAKTLFIGKKIVYLPSCHSTNDIAAELVRAEKLPEGSVVITSEQTAGRGQRGSRWITEQGANFTFSVVFCPAFLAIDQQFLLSQAVALGVLGFLSDKCAHAQIKWPNDLYIQDSKVGGILIENSIQGARLSHAIAGIGLNINQRQFSVPRATSLFRETRQFFDLKTELPLLLQHLEQSYLQLRNGHFEVIRERYKTRLLGFGQKRTFAANGILFSGTVVGITPYGQLQVLTEEGAIREFDIKEIEWKFTLDES</sequence>
<keyword evidence="1 3" id="KW-0436">Ligase</keyword>
<evidence type="ECO:0000313" key="3">
    <source>
        <dbReference type="EMBL" id="TDB61147.1"/>
    </source>
</evidence>
<dbReference type="Pfam" id="PF03099">
    <property type="entry name" value="BPL_LplA_LipB"/>
    <property type="match status" value="1"/>
</dbReference>
<reference evidence="3 4" key="1">
    <citation type="submission" date="2019-02" db="EMBL/GenBank/DDBJ databases">
        <title>Arundinibacter roseus gen. nov., sp. nov., a new member of the family Cytophagaceae.</title>
        <authorList>
            <person name="Szuroczki S."/>
            <person name="Khayer B."/>
            <person name="Sproer C."/>
            <person name="Toumi M."/>
            <person name="Szabo A."/>
            <person name="Felfoldi T."/>
            <person name="Schumann P."/>
            <person name="Toth E."/>
        </authorList>
    </citation>
    <scope>NUCLEOTIDE SEQUENCE [LARGE SCALE GENOMIC DNA]</scope>
    <source>
        <strain evidence="3 4">DMA-k-7a</strain>
    </source>
</reference>
<dbReference type="Gene3D" id="3.30.930.10">
    <property type="entry name" value="Bira Bifunctional Protein, Domain 2"/>
    <property type="match status" value="1"/>
</dbReference>
<keyword evidence="4" id="KW-1185">Reference proteome</keyword>
<dbReference type="OrthoDB" id="9807064at2"/>
<feature type="domain" description="BPL/LPL catalytic" evidence="2">
    <location>
        <begin position="58"/>
        <end position="245"/>
    </location>
</feature>
<dbReference type="InterPro" id="IPR045864">
    <property type="entry name" value="aa-tRNA-synth_II/BPL/LPL"/>
</dbReference>
<dbReference type="PANTHER" id="PTHR12835">
    <property type="entry name" value="BIOTIN PROTEIN LIGASE"/>
    <property type="match status" value="1"/>
</dbReference>
<dbReference type="SUPFAM" id="SSF55681">
    <property type="entry name" value="Class II aaRS and biotin synthetases"/>
    <property type="match status" value="1"/>
</dbReference>
<dbReference type="InterPro" id="IPR004143">
    <property type="entry name" value="BPL_LPL_catalytic"/>
</dbReference>
<comment type="caution">
    <text evidence="3">The sequence shown here is derived from an EMBL/GenBank/DDBJ whole genome shotgun (WGS) entry which is preliminary data.</text>
</comment>
<dbReference type="AlphaFoldDB" id="A0A4R4K1H3"/>
<dbReference type="GO" id="GO:0005737">
    <property type="term" value="C:cytoplasm"/>
    <property type="evidence" value="ECO:0007669"/>
    <property type="project" value="TreeGrafter"/>
</dbReference>
<proteinExistence type="predicted"/>
<dbReference type="PROSITE" id="PS51733">
    <property type="entry name" value="BPL_LPL_CATALYTIC"/>
    <property type="match status" value="1"/>
</dbReference>
<dbReference type="PANTHER" id="PTHR12835:SF5">
    <property type="entry name" value="BIOTIN--PROTEIN LIGASE"/>
    <property type="match status" value="1"/>
</dbReference>
<dbReference type="GO" id="GO:0004077">
    <property type="term" value="F:biotin--[biotin carboxyl-carrier protein] ligase activity"/>
    <property type="evidence" value="ECO:0007669"/>
    <property type="project" value="UniProtKB-EC"/>
</dbReference>